<evidence type="ECO:0000313" key="5">
    <source>
        <dbReference type="Proteomes" id="UP000182200"/>
    </source>
</evidence>
<accession>A0A0P1M9J1</accession>
<accession>A0A0P1LDW6</accession>
<accession>A0A0S4MWZ1</accession>
<feature type="transmembrane region" description="Helical" evidence="1">
    <location>
        <begin position="99"/>
        <end position="117"/>
    </location>
</feature>
<dbReference type="PANTHER" id="PTHR35813:SF1">
    <property type="entry name" value="INNER MEMBRANE PROTEIN YBAN"/>
    <property type="match status" value="1"/>
</dbReference>
<dbReference type="Proteomes" id="UP000182011">
    <property type="component" value="Unassembled WGS sequence"/>
</dbReference>
<gene>
    <name evidence="3" type="ORF">JGI4_00746</name>
    <name evidence="2" type="ORF">JGI8_01633</name>
</gene>
<dbReference type="STRING" id="1633631.GCA_001442925_00746"/>
<dbReference type="PANTHER" id="PTHR35813">
    <property type="entry name" value="INNER MEMBRANE PROTEIN YBAN"/>
    <property type="match status" value="1"/>
</dbReference>
<accession>A0A0P1MXZ8</accession>
<accession>A0A0P1P7R8</accession>
<dbReference type="RefSeq" id="WP_075426316.1">
    <property type="nucleotide sequence ID" value="NZ_CZVI01000026.1"/>
</dbReference>
<keyword evidence="1" id="KW-0472">Membrane</keyword>
<evidence type="ECO:0000313" key="2">
    <source>
        <dbReference type="EMBL" id="CUS92098.1"/>
    </source>
</evidence>
<feature type="transmembrane region" description="Helical" evidence="1">
    <location>
        <begin position="7"/>
        <end position="28"/>
    </location>
</feature>
<keyword evidence="1" id="KW-0812">Transmembrane</keyword>
<dbReference type="EMBL" id="CZVI01000026">
    <property type="protein sequence ID" value="CUS92098.1"/>
    <property type="molecule type" value="Genomic_DNA"/>
</dbReference>
<accession>A0A0P1L8F5</accession>
<reference evidence="2 5" key="1">
    <citation type="submission" date="2015-11" db="EMBL/GenBank/DDBJ databases">
        <authorList>
            <person name="Varghese N."/>
        </authorList>
    </citation>
    <scope>NUCLEOTIDE SEQUENCE [LARGE SCALE GENOMIC DNA]</scope>
    <source>
        <strain evidence="2 5">JGI-8</strain>
    </source>
</reference>
<dbReference type="PIRSF" id="PIRSF016789">
    <property type="entry name" value="DUF454"/>
    <property type="match status" value="1"/>
</dbReference>
<dbReference type="OrthoDB" id="9813800at2"/>
<dbReference type="GO" id="GO:0005886">
    <property type="term" value="C:plasma membrane"/>
    <property type="evidence" value="ECO:0007669"/>
    <property type="project" value="TreeGrafter"/>
</dbReference>
<dbReference type="EMBL" id="FAOP01000003">
    <property type="protein sequence ID" value="CUU03301.1"/>
    <property type="molecule type" value="Genomic_DNA"/>
</dbReference>
<dbReference type="Pfam" id="PF04304">
    <property type="entry name" value="DUF454"/>
    <property type="match status" value="1"/>
</dbReference>
<evidence type="ECO:0000313" key="3">
    <source>
        <dbReference type="EMBL" id="CUU03301.1"/>
    </source>
</evidence>
<evidence type="ECO:0008006" key="6">
    <source>
        <dbReference type="Google" id="ProtNLM"/>
    </source>
</evidence>
<proteinExistence type="predicted"/>
<reference evidence="3 4" key="2">
    <citation type="submission" date="2015-11" db="EMBL/GenBank/DDBJ databases">
        <authorList>
            <person name="Zhang Y."/>
            <person name="Guo Z."/>
        </authorList>
    </citation>
    <scope>NUCLEOTIDE SEQUENCE [LARGE SCALE GENOMIC DNA]</scope>
    <source>
        <strain evidence="3">JGI-4</strain>
    </source>
</reference>
<accession>A0A0P1LGA8</accession>
<name>A0A0P1MXZ8_9BACT</name>
<sequence length="123" mass="13817">MVEVYRLVLIGLGFIFVGLGVVGIFVPGLPTTPFLLLAAACFARSSKKFYNWLLNHRIFGPYIKNYREHRAITLRGKIISLSLMWLVMGYTAFFAISNLFVSIIIILIGLGVTKHILSLKTIK</sequence>
<evidence type="ECO:0000256" key="1">
    <source>
        <dbReference type="SAM" id="Phobius"/>
    </source>
</evidence>
<keyword evidence="1" id="KW-1133">Transmembrane helix</keyword>
<organism evidence="3 4">
    <name type="scientific">Candidatus Kryptonium thompsonii</name>
    <dbReference type="NCBI Taxonomy" id="1633631"/>
    <lineage>
        <taxon>Bacteria</taxon>
        <taxon>Pseudomonadati</taxon>
        <taxon>Candidatus Kryptoniota</taxon>
        <taxon>Candidatus Kryptonium</taxon>
    </lineage>
</organism>
<protein>
    <recommendedName>
        <fullName evidence="6">Inner membrane protein</fullName>
    </recommendedName>
</protein>
<keyword evidence="5" id="KW-1185">Reference proteome</keyword>
<evidence type="ECO:0000313" key="4">
    <source>
        <dbReference type="Proteomes" id="UP000182011"/>
    </source>
</evidence>
<dbReference type="Proteomes" id="UP000182200">
    <property type="component" value="Unassembled WGS sequence"/>
</dbReference>
<dbReference type="InterPro" id="IPR007401">
    <property type="entry name" value="DUF454"/>
</dbReference>
<dbReference type="AlphaFoldDB" id="A0A0P1MXZ8"/>